<evidence type="ECO:0000256" key="4">
    <source>
        <dbReference type="ARBA" id="ARBA00022525"/>
    </source>
</evidence>
<feature type="signal peptide" evidence="10">
    <location>
        <begin position="1"/>
        <end position="20"/>
    </location>
</feature>
<keyword evidence="5" id="KW-0472">Membrane</keyword>
<protein>
    <recommendedName>
        <fullName evidence="11">CFEM domain-containing protein</fullName>
    </recommendedName>
</protein>
<feature type="domain" description="CFEM" evidence="11">
    <location>
        <begin position="33"/>
        <end position="90"/>
    </location>
</feature>
<dbReference type="InterPro" id="IPR008427">
    <property type="entry name" value="Extracellular_membr_CFEM_dom"/>
</dbReference>
<reference evidence="12 13" key="1">
    <citation type="submission" date="2019-07" db="EMBL/GenBank/DDBJ databases">
        <title>The First High-Quality Draft Genome Sequence of the Causal Agent of the Current Panama Disease Epidemic.</title>
        <authorList>
            <person name="Warmington R.J."/>
            <person name="Kay W."/>
            <person name="Jeffries A."/>
            <person name="Bebber D."/>
            <person name="Moore K."/>
            <person name="Studholme D.J."/>
        </authorList>
    </citation>
    <scope>NUCLEOTIDE SEQUENCE [LARGE SCALE GENOMIC DNA]</scope>
    <source>
        <strain evidence="12 13">TR4</strain>
    </source>
</reference>
<dbReference type="Proteomes" id="UP000321331">
    <property type="component" value="Unassembled WGS sequence"/>
</dbReference>
<evidence type="ECO:0000256" key="6">
    <source>
        <dbReference type="ARBA" id="ARBA00022729"/>
    </source>
</evidence>
<dbReference type="GO" id="GO:0098552">
    <property type="term" value="C:side of membrane"/>
    <property type="evidence" value="ECO:0007669"/>
    <property type="project" value="UniProtKB-KW"/>
</dbReference>
<evidence type="ECO:0000256" key="9">
    <source>
        <dbReference type="SAM" id="MobiDB-lite"/>
    </source>
</evidence>
<dbReference type="AlphaFoldDB" id="A0A5C6SGQ6"/>
<evidence type="ECO:0000256" key="8">
    <source>
        <dbReference type="ARBA" id="ARBA00023288"/>
    </source>
</evidence>
<evidence type="ECO:0000256" key="7">
    <source>
        <dbReference type="ARBA" id="ARBA00023157"/>
    </source>
</evidence>
<evidence type="ECO:0000256" key="10">
    <source>
        <dbReference type="SAM" id="SignalP"/>
    </source>
</evidence>
<feature type="region of interest" description="Disordered" evidence="9">
    <location>
        <begin position="116"/>
        <end position="178"/>
    </location>
</feature>
<keyword evidence="6 10" id="KW-0732">Signal</keyword>
<keyword evidence="5" id="KW-0325">Glycoprotein</keyword>
<organism evidence="12 13">
    <name type="scientific">Fusarium oxysporum f. sp. cubense</name>
    <dbReference type="NCBI Taxonomy" id="61366"/>
    <lineage>
        <taxon>Eukaryota</taxon>
        <taxon>Fungi</taxon>
        <taxon>Dikarya</taxon>
        <taxon>Ascomycota</taxon>
        <taxon>Pezizomycotina</taxon>
        <taxon>Sordariomycetes</taxon>
        <taxon>Hypocreomycetidae</taxon>
        <taxon>Hypocreales</taxon>
        <taxon>Nectriaceae</taxon>
        <taxon>Fusarium</taxon>
        <taxon>Fusarium oxysporum species complex</taxon>
    </lineage>
</organism>
<evidence type="ECO:0000259" key="11">
    <source>
        <dbReference type="Pfam" id="PF05730"/>
    </source>
</evidence>
<feature type="compositionally biased region" description="Low complexity" evidence="9">
    <location>
        <begin position="116"/>
        <end position="174"/>
    </location>
</feature>
<evidence type="ECO:0000313" key="13">
    <source>
        <dbReference type="Proteomes" id="UP000321331"/>
    </source>
</evidence>
<gene>
    <name evidence="12" type="ORF">FocTR4_00011305</name>
</gene>
<dbReference type="Pfam" id="PF05730">
    <property type="entry name" value="CFEM"/>
    <property type="match status" value="1"/>
</dbReference>
<evidence type="ECO:0000256" key="5">
    <source>
        <dbReference type="ARBA" id="ARBA00022622"/>
    </source>
</evidence>
<comment type="caution">
    <text evidence="12">The sequence shown here is derived from an EMBL/GenBank/DDBJ whole genome shotgun (WGS) entry which is preliminary data.</text>
</comment>
<name>A0A5C6SGQ6_FUSOC</name>
<comment type="subcellular location">
    <subcellularLocation>
        <location evidence="1">Membrane</location>
        <topology evidence="1">Lipid-anchor</topology>
        <topology evidence="1">GPI-anchor</topology>
    </subcellularLocation>
    <subcellularLocation>
        <location evidence="2">Secreted</location>
    </subcellularLocation>
</comment>
<accession>A0A5C6SGQ6</accession>
<evidence type="ECO:0000313" key="12">
    <source>
        <dbReference type="EMBL" id="TXB97503.1"/>
    </source>
</evidence>
<keyword evidence="8" id="KW-0449">Lipoprotein</keyword>
<evidence type="ECO:0000256" key="1">
    <source>
        <dbReference type="ARBA" id="ARBA00004589"/>
    </source>
</evidence>
<sequence length="254" mass="26605">MVRPSTFLIFSLFGSALAVAAPQFDQGAELRKSECDNGCFDDSFPGGSCTNDPACMCTQKKYREAYFCCMAKKCDADVMPESVERQHTECQARNLDFTFDAEKVCGIKLEATSTSAASSTTRHAGTTSHISHGSSATSASASASATSDAETTSSTEGAESASSTAQESSTGGAAPVTDSAPRLGAPLGALSVLFMVFGMLIFHHAFTTIPLKTPPSQSLSTPNQHQSTSSMGFFPAHQATPHLVPTSTYSSHTQ</sequence>
<keyword evidence="4" id="KW-0964">Secreted</keyword>
<feature type="chain" id="PRO_5022930923" description="CFEM domain-containing protein" evidence="10">
    <location>
        <begin position="21"/>
        <end position="254"/>
    </location>
</feature>
<keyword evidence="5" id="KW-0336">GPI-anchor</keyword>
<evidence type="ECO:0000256" key="3">
    <source>
        <dbReference type="ARBA" id="ARBA00010031"/>
    </source>
</evidence>
<proteinExistence type="inferred from homology"/>
<keyword evidence="7" id="KW-1015">Disulfide bond</keyword>
<evidence type="ECO:0000256" key="2">
    <source>
        <dbReference type="ARBA" id="ARBA00004613"/>
    </source>
</evidence>
<dbReference type="EMBL" id="VMNF01000014">
    <property type="protein sequence ID" value="TXB97503.1"/>
    <property type="molecule type" value="Genomic_DNA"/>
</dbReference>
<dbReference type="GO" id="GO:0005576">
    <property type="term" value="C:extracellular region"/>
    <property type="evidence" value="ECO:0007669"/>
    <property type="project" value="UniProtKB-SubCell"/>
</dbReference>
<comment type="similarity">
    <text evidence="3">Belongs to the RBT5 family.</text>
</comment>